<keyword evidence="2" id="KW-1185">Reference proteome</keyword>
<protein>
    <recommendedName>
        <fullName evidence="3">Phage protein</fullName>
    </recommendedName>
</protein>
<name>A0ABU5KK82_9BACL</name>
<organism evidence="1 2">
    <name type="scientific">Jeotgalibacillus haloalkalitolerans</name>
    <dbReference type="NCBI Taxonomy" id="3104292"/>
    <lineage>
        <taxon>Bacteria</taxon>
        <taxon>Bacillati</taxon>
        <taxon>Bacillota</taxon>
        <taxon>Bacilli</taxon>
        <taxon>Bacillales</taxon>
        <taxon>Caryophanaceae</taxon>
        <taxon>Jeotgalibacillus</taxon>
    </lineage>
</organism>
<dbReference type="RefSeq" id="WP_322420349.1">
    <property type="nucleotide sequence ID" value="NZ_JAXQNN010000001.1"/>
</dbReference>
<dbReference type="EMBL" id="JAXQNN010000001">
    <property type="protein sequence ID" value="MDZ5711341.1"/>
    <property type="molecule type" value="Genomic_DNA"/>
</dbReference>
<gene>
    <name evidence="1" type="ORF">UFB30_03855</name>
</gene>
<comment type="caution">
    <text evidence="1">The sequence shown here is derived from an EMBL/GenBank/DDBJ whole genome shotgun (WGS) entry which is preliminary data.</text>
</comment>
<evidence type="ECO:0008006" key="3">
    <source>
        <dbReference type="Google" id="ProtNLM"/>
    </source>
</evidence>
<reference evidence="1 2" key="1">
    <citation type="submission" date="2023-12" db="EMBL/GenBank/DDBJ databases">
        <title>Jeotgalibacillus haloalkaliphilus sp. nov., a novel salt-tolerant bacteria, isolated from the estuary of the Fenhe River into the Yellow River.</title>
        <authorList>
            <person name="Li Y."/>
        </authorList>
    </citation>
    <scope>NUCLEOTIDE SEQUENCE [LARGE SCALE GENOMIC DNA]</scope>
    <source>
        <strain evidence="1 2">HH7-29</strain>
    </source>
</reference>
<proteinExistence type="predicted"/>
<accession>A0ABU5KK82</accession>
<sequence>MQTFTIRNEKGEIFHDVIQPAVCFCKTTGTLFKIDELDICSDFARKTTIRYLAAAKHGIITDKEAEMMIGDMTIMDLPKDQFEIDKVYQIRGYVKSLYEKSRGIET</sequence>
<evidence type="ECO:0000313" key="2">
    <source>
        <dbReference type="Proteomes" id="UP001292084"/>
    </source>
</evidence>
<evidence type="ECO:0000313" key="1">
    <source>
        <dbReference type="EMBL" id="MDZ5711341.1"/>
    </source>
</evidence>
<dbReference type="Proteomes" id="UP001292084">
    <property type="component" value="Unassembled WGS sequence"/>
</dbReference>